<dbReference type="EMBL" id="JBHRTR010000034">
    <property type="protein sequence ID" value="MFC3229710.1"/>
    <property type="molecule type" value="Genomic_DNA"/>
</dbReference>
<dbReference type="Gene3D" id="3.90.1200.10">
    <property type="match status" value="1"/>
</dbReference>
<evidence type="ECO:0000259" key="1">
    <source>
        <dbReference type="Pfam" id="PF01636"/>
    </source>
</evidence>
<dbReference type="PANTHER" id="PTHR21310:SF40">
    <property type="entry name" value="AMINOGLYCOSIDE PHOSPHOTRANSFERASE DOMAIN-CONTAINING PROTEIN-RELATED"/>
    <property type="match status" value="1"/>
</dbReference>
<dbReference type="SUPFAM" id="SSF56112">
    <property type="entry name" value="Protein kinase-like (PK-like)"/>
    <property type="match status" value="1"/>
</dbReference>
<organism evidence="2 3">
    <name type="scientific">Marinibaculum pumilum</name>
    <dbReference type="NCBI Taxonomy" id="1766165"/>
    <lineage>
        <taxon>Bacteria</taxon>
        <taxon>Pseudomonadati</taxon>
        <taxon>Pseudomonadota</taxon>
        <taxon>Alphaproteobacteria</taxon>
        <taxon>Rhodospirillales</taxon>
        <taxon>Rhodospirillaceae</taxon>
        <taxon>Marinibaculum</taxon>
    </lineage>
</organism>
<proteinExistence type="predicted"/>
<dbReference type="InterPro" id="IPR051678">
    <property type="entry name" value="AGP_Transferase"/>
</dbReference>
<comment type="caution">
    <text evidence="2">The sequence shown here is derived from an EMBL/GenBank/DDBJ whole genome shotgun (WGS) entry which is preliminary data.</text>
</comment>
<gene>
    <name evidence="2" type="ORF">ACFOGJ_20850</name>
</gene>
<dbReference type="RefSeq" id="WP_379904170.1">
    <property type="nucleotide sequence ID" value="NZ_JBHRTR010000034.1"/>
</dbReference>
<name>A0ABV7L5T0_9PROT</name>
<dbReference type="Proteomes" id="UP001595528">
    <property type="component" value="Unassembled WGS sequence"/>
</dbReference>
<dbReference type="Pfam" id="PF01636">
    <property type="entry name" value="APH"/>
    <property type="match status" value="1"/>
</dbReference>
<reference evidence="3" key="1">
    <citation type="journal article" date="2019" name="Int. J. Syst. Evol. Microbiol.">
        <title>The Global Catalogue of Microorganisms (GCM) 10K type strain sequencing project: providing services to taxonomists for standard genome sequencing and annotation.</title>
        <authorList>
            <consortium name="The Broad Institute Genomics Platform"/>
            <consortium name="The Broad Institute Genome Sequencing Center for Infectious Disease"/>
            <person name="Wu L."/>
            <person name="Ma J."/>
        </authorList>
    </citation>
    <scope>NUCLEOTIDE SEQUENCE [LARGE SCALE GENOMIC DNA]</scope>
    <source>
        <strain evidence="3">KCTC 42964</strain>
    </source>
</reference>
<dbReference type="CDD" id="cd05154">
    <property type="entry name" value="ACAD10_11_N-like"/>
    <property type="match status" value="1"/>
</dbReference>
<dbReference type="InterPro" id="IPR011009">
    <property type="entry name" value="Kinase-like_dom_sf"/>
</dbReference>
<dbReference type="Gene3D" id="3.30.200.20">
    <property type="entry name" value="Phosphorylase Kinase, domain 1"/>
    <property type="match status" value="1"/>
</dbReference>
<dbReference type="InterPro" id="IPR002575">
    <property type="entry name" value="Aminoglycoside_PTrfase"/>
</dbReference>
<keyword evidence="3" id="KW-1185">Reference proteome</keyword>
<sequence length="361" mass="39085">MTDLLSKPDLLGGKGATARLACWLRQEAGVAVADPAAIAVEVPAGGWSNETAILRVGERRPVLRTVPSRLSMFPTYDLGREVAVLAALGRCDRPPVPRLLGHDPEGRVLGRPFFAMDFVAGQVPSDSKPGYAEAGWLAEAPLAAQGRFWADFVDCLAAVHRCDWRGEGLSVLAPPAGRSSLDAQLDWLEGLYAWSAAPQPEIDAGLAAVRAARPRAPGPDRLLWGDARPANVLVADFHVAALLDWEMAAIGPAEMDVAWLLEMHRLRTAGAGIVAPAGFPDEEGIVSLYETASGRRLQDLTWYRLFAAVKVAVLMYRHLVVAIDRDMLTPGHRLLRENVATRRIAALLAAQDRRQNEAIPR</sequence>
<evidence type="ECO:0000313" key="2">
    <source>
        <dbReference type="EMBL" id="MFC3229710.1"/>
    </source>
</evidence>
<evidence type="ECO:0000313" key="3">
    <source>
        <dbReference type="Proteomes" id="UP001595528"/>
    </source>
</evidence>
<feature type="domain" description="Aminoglycoside phosphotransferase" evidence="1">
    <location>
        <begin position="41"/>
        <end position="263"/>
    </location>
</feature>
<dbReference type="PANTHER" id="PTHR21310">
    <property type="entry name" value="AMINOGLYCOSIDE PHOSPHOTRANSFERASE-RELATED-RELATED"/>
    <property type="match status" value="1"/>
</dbReference>
<accession>A0ABV7L5T0</accession>
<protein>
    <submittedName>
        <fullName evidence="2">Phosphotransferase family protein</fullName>
    </submittedName>
</protein>
<dbReference type="InterPro" id="IPR041726">
    <property type="entry name" value="ACAD10_11_N"/>
</dbReference>